<evidence type="ECO:0000313" key="1">
    <source>
        <dbReference type="EMBL" id="MBK0395049.1"/>
    </source>
</evidence>
<evidence type="ECO:0000313" key="2">
    <source>
        <dbReference type="Proteomes" id="UP000614058"/>
    </source>
</evidence>
<accession>A0ABS1BP71</accession>
<organism evidence="1 2">
    <name type="scientific">Kingella bonacorsii</name>
    <dbReference type="NCBI Taxonomy" id="2796361"/>
    <lineage>
        <taxon>Bacteria</taxon>
        <taxon>Pseudomonadati</taxon>
        <taxon>Pseudomonadota</taxon>
        <taxon>Betaproteobacteria</taxon>
        <taxon>Neisseriales</taxon>
        <taxon>Neisseriaceae</taxon>
        <taxon>Kingella</taxon>
    </lineage>
</organism>
<reference evidence="1 2" key="1">
    <citation type="journal article" date="2021" name="Pathogens">
        <title>Isolation and Characterization of Kingella bonacorsii sp. nov., A Novel Kingella Species Detected in a Stable Periodontitis Subject.</title>
        <authorList>
            <person name="Antezack A."/>
            <person name="Boxberger M."/>
            <person name="Rolland C."/>
            <person name="Monnet-Corti V."/>
            <person name="La Scola B."/>
        </authorList>
    </citation>
    <scope>NUCLEOTIDE SEQUENCE [LARGE SCALE GENOMIC DNA]</scope>
    <source>
        <strain evidence="1 2">Marseille-Q4569</strain>
    </source>
</reference>
<protein>
    <submittedName>
        <fullName evidence="1">Uncharacterized protein</fullName>
    </submittedName>
</protein>
<comment type="caution">
    <text evidence="1">The sequence shown here is derived from an EMBL/GenBank/DDBJ whole genome shotgun (WGS) entry which is preliminary data.</text>
</comment>
<keyword evidence="2" id="KW-1185">Reference proteome</keyword>
<proteinExistence type="predicted"/>
<sequence>MFGVADHVEGGFILVALVFRLPLGLHKGGLEDGVLQGVGVLKFVDEGGLPVGG</sequence>
<gene>
    <name evidence="1" type="ORF">JDW22_00250</name>
</gene>
<name>A0ABS1BP71_9NEIS</name>
<dbReference type="Proteomes" id="UP000614058">
    <property type="component" value="Unassembled WGS sequence"/>
</dbReference>
<dbReference type="EMBL" id="JAEHNZ010000001">
    <property type="protein sequence ID" value="MBK0395049.1"/>
    <property type="molecule type" value="Genomic_DNA"/>
</dbReference>